<gene>
    <name evidence="1" type="ORF">AWRIB429_1020</name>
</gene>
<dbReference type="InterPro" id="IPR036291">
    <property type="entry name" value="NAD(P)-bd_dom_sf"/>
</dbReference>
<evidence type="ECO:0000313" key="2">
    <source>
        <dbReference type="Proteomes" id="UP000003075"/>
    </source>
</evidence>
<protein>
    <submittedName>
        <fullName evidence="1">Uncharacterized protein</fullName>
    </submittedName>
</protein>
<name>D3L9J0_OENOE</name>
<comment type="caution">
    <text evidence="1">The sequence shown here is derived from an EMBL/GenBank/DDBJ whole genome shotgun (WGS) entry which is preliminary data.</text>
</comment>
<dbReference type="SUPFAM" id="SSF51735">
    <property type="entry name" value="NAD(P)-binding Rossmann-fold domains"/>
    <property type="match status" value="1"/>
</dbReference>
<dbReference type="Gene3D" id="3.40.50.720">
    <property type="entry name" value="NAD(P)-binding Rossmann-like Domain"/>
    <property type="match status" value="1"/>
</dbReference>
<dbReference type="Pfam" id="PF13561">
    <property type="entry name" value="adh_short_C2"/>
    <property type="match status" value="1"/>
</dbReference>
<reference evidence="1 2" key="1">
    <citation type="journal article" date="2010" name="Appl. Microbiol. Biotechnol.">
        <title>Genotypic diversity in Oenococcus oeni by high-density microarray comparative genome hybridization and whole genome sequencing.</title>
        <authorList>
            <person name="Borneman A.R."/>
            <person name="Bartowsky E.J."/>
            <person name="McCarthy J."/>
            <person name="Chambers P.J."/>
        </authorList>
    </citation>
    <scope>NUCLEOTIDE SEQUENCE [LARGE SCALE GENOMIC DNA]</scope>
    <source>
        <strain evidence="1 2">AWRIB429</strain>
    </source>
</reference>
<sequence length="42" mass="4247">MTTMPEPGSAEDIANAALFLVSDEAAYVNGAVLPVDGACTAY</sequence>
<evidence type="ECO:0000313" key="1">
    <source>
        <dbReference type="EMBL" id="EFD88600.1"/>
    </source>
</evidence>
<accession>D3L9J0</accession>
<proteinExistence type="predicted"/>
<dbReference type="AlphaFoldDB" id="D3L9J0"/>
<dbReference type="Proteomes" id="UP000003075">
    <property type="component" value="Unassembled WGS sequence"/>
</dbReference>
<dbReference type="InterPro" id="IPR002347">
    <property type="entry name" value="SDR_fam"/>
</dbReference>
<dbReference type="EMBL" id="ACSE01000016">
    <property type="protein sequence ID" value="EFD88600.1"/>
    <property type="molecule type" value="Genomic_DNA"/>
</dbReference>
<organism evidence="1 2">
    <name type="scientific">Oenococcus oeni AWRIB429</name>
    <dbReference type="NCBI Taxonomy" id="655225"/>
    <lineage>
        <taxon>Bacteria</taxon>
        <taxon>Bacillati</taxon>
        <taxon>Bacillota</taxon>
        <taxon>Bacilli</taxon>
        <taxon>Lactobacillales</taxon>
        <taxon>Lactobacillaceae</taxon>
        <taxon>Oenococcus</taxon>
    </lineage>
</organism>